<dbReference type="KEGG" id="hcv:FTV88_2732"/>
<dbReference type="GO" id="GO:0020037">
    <property type="term" value="F:heme binding"/>
    <property type="evidence" value="ECO:0007669"/>
    <property type="project" value="InterPro"/>
</dbReference>
<protein>
    <recommendedName>
        <fullName evidence="1">Heme NO-binding domain-containing protein</fullName>
    </recommendedName>
</protein>
<name>A0A5Q2N3E1_9FIRM</name>
<proteinExistence type="predicted"/>
<dbReference type="PANTHER" id="PTHR45655">
    <property type="entry name" value="GUANYLATE CYCLASE SOLUBLE SUBUNIT BETA-2"/>
    <property type="match status" value="1"/>
</dbReference>
<dbReference type="InterPro" id="IPR038158">
    <property type="entry name" value="H-NOX_domain_sf"/>
</dbReference>
<dbReference type="SUPFAM" id="SSF111126">
    <property type="entry name" value="Ligand-binding domain in the NO signalling and Golgi transport"/>
    <property type="match status" value="1"/>
</dbReference>
<dbReference type="InterPro" id="IPR024096">
    <property type="entry name" value="NO_sig/Golgi_transp_ligand-bd"/>
</dbReference>
<dbReference type="InterPro" id="IPR011644">
    <property type="entry name" value="Heme_NO-bd"/>
</dbReference>
<evidence type="ECO:0000259" key="1">
    <source>
        <dbReference type="Pfam" id="PF07700"/>
    </source>
</evidence>
<dbReference type="OrthoDB" id="1660488at2"/>
<accession>A0A5Q2N3E1</accession>
<dbReference type="PANTHER" id="PTHR45655:SF13">
    <property type="entry name" value="SOLUBLE GUANYLATE CYCLASE GCY-32-RELATED"/>
    <property type="match status" value="1"/>
</dbReference>
<dbReference type="EMBL" id="CP045875">
    <property type="protein sequence ID" value="QGG48821.1"/>
    <property type="molecule type" value="Genomic_DNA"/>
</dbReference>
<dbReference type="AlphaFoldDB" id="A0A5Q2N3E1"/>
<evidence type="ECO:0000313" key="2">
    <source>
        <dbReference type="EMBL" id="QGG48821.1"/>
    </source>
</evidence>
<dbReference type="Pfam" id="PF07700">
    <property type="entry name" value="HNOB"/>
    <property type="match status" value="1"/>
</dbReference>
<feature type="domain" description="Heme NO-binding" evidence="1">
    <location>
        <begin position="2"/>
        <end position="153"/>
    </location>
</feature>
<reference evidence="3" key="1">
    <citation type="submission" date="2019-11" db="EMBL/GenBank/DDBJ databases">
        <title>Genome sequence of Heliorestis convoluta strain HH, an alkaliphilic and minimalistic phototrophic bacterium from a soda lake in Egypt.</title>
        <authorList>
            <person name="Dewey E.D."/>
            <person name="Stokes L.M."/>
            <person name="Burchell B.M."/>
            <person name="Shaffer K.N."/>
            <person name="Huntington A.M."/>
            <person name="Baker J.M."/>
            <person name="Nadendla S."/>
            <person name="Giglio M.G."/>
            <person name="Touchman J.W."/>
            <person name="Blankenship R.E."/>
            <person name="Madigan M.T."/>
            <person name="Sattley W.M."/>
        </authorList>
    </citation>
    <scope>NUCLEOTIDE SEQUENCE [LARGE SCALE GENOMIC DNA]</scope>
    <source>
        <strain evidence="3">HH</strain>
    </source>
</reference>
<keyword evidence="3" id="KW-1185">Reference proteome</keyword>
<sequence>MCIRELIKKNHGESKWEETLQKSSVPMKVLLPVQDVSDSDTMKIMKTASSVLRISMNQFIDAFGQHWSTLFAPKMYRLYFTSSKSSKEFLTKLDSIHVTMTQRMSGASPPRFTYDWQDDKTLIMSYSSKRGLVDLAIACIHGVGKYYNEKLIVTKLPGDKIKIVFP</sequence>
<organism evidence="2 3">
    <name type="scientific">Heliorestis convoluta</name>
    <dbReference type="NCBI Taxonomy" id="356322"/>
    <lineage>
        <taxon>Bacteria</taxon>
        <taxon>Bacillati</taxon>
        <taxon>Bacillota</taxon>
        <taxon>Clostridia</taxon>
        <taxon>Eubacteriales</taxon>
        <taxon>Heliobacteriaceae</taxon>
        <taxon>Heliorestis</taxon>
    </lineage>
</organism>
<dbReference type="Gene3D" id="3.90.1520.10">
    <property type="entry name" value="H-NOX domain"/>
    <property type="match status" value="1"/>
</dbReference>
<gene>
    <name evidence="2" type="ORF">FTV88_2732</name>
</gene>
<dbReference type="Proteomes" id="UP000366051">
    <property type="component" value="Chromosome"/>
</dbReference>
<evidence type="ECO:0000313" key="3">
    <source>
        <dbReference type="Proteomes" id="UP000366051"/>
    </source>
</evidence>